<comment type="subcellular location">
    <subcellularLocation>
        <location evidence="5">Cytoplasm</location>
    </subcellularLocation>
</comment>
<dbReference type="PANTHER" id="PTHR34984">
    <property type="entry name" value="CARBON STORAGE REGULATOR"/>
    <property type="match status" value="1"/>
</dbReference>
<dbReference type="GO" id="GO:0044781">
    <property type="term" value="P:bacterial-type flagellum organization"/>
    <property type="evidence" value="ECO:0007669"/>
    <property type="project" value="UniProtKB-KW"/>
</dbReference>
<protein>
    <recommendedName>
        <fullName evidence="5">Translational regulator CsrA</fullName>
    </recommendedName>
</protein>
<proteinExistence type="inferred from homology"/>
<comment type="similarity">
    <text evidence="5">Belongs to the CsrA/RsmA family.</text>
</comment>
<name>A0A1E3G4T8_9BACT</name>
<comment type="subunit">
    <text evidence="5">Homodimer; the beta-strands of each monomer intercalate to form a hydrophobic core, while the alpha-helices form wings that extend away from the core.</text>
</comment>
<organism evidence="6 7">
    <name type="scientific">Fervidobacterium thailandense</name>
    <dbReference type="NCBI Taxonomy" id="1008305"/>
    <lineage>
        <taxon>Bacteria</taxon>
        <taxon>Thermotogati</taxon>
        <taxon>Thermotogota</taxon>
        <taxon>Thermotogae</taxon>
        <taxon>Thermotogales</taxon>
        <taxon>Fervidobacteriaceae</taxon>
        <taxon>Fervidobacterium</taxon>
    </lineage>
</organism>
<gene>
    <name evidence="5" type="primary">csrA</name>
    <name evidence="6" type="ORF">A4H02_00340</name>
</gene>
<dbReference type="NCBIfam" id="NF002469">
    <property type="entry name" value="PRK01712.1"/>
    <property type="match status" value="1"/>
</dbReference>
<keyword evidence="4 5" id="KW-0694">RNA-binding</keyword>
<keyword evidence="3 5" id="KW-0810">Translation regulation</keyword>
<keyword evidence="1 5" id="KW-0963">Cytoplasm</keyword>
<comment type="caution">
    <text evidence="6">The sequence shown here is derived from an EMBL/GenBank/DDBJ whole genome shotgun (WGS) entry which is preliminary data.</text>
</comment>
<keyword evidence="5" id="KW-1005">Bacterial flagellum biogenesis</keyword>
<dbReference type="PANTHER" id="PTHR34984:SF1">
    <property type="entry name" value="CARBON STORAGE REGULATOR"/>
    <property type="match status" value="1"/>
</dbReference>
<dbReference type="GO" id="GO:0005829">
    <property type="term" value="C:cytosol"/>
    <property type="evidence" value="ECO:0007669"/>
    <property type="project" value="TreeGrafter"/>
</dbReference>
<dbReference type="OrthoDB" id="9809061at2"/>
<dbReference type="GO" id="GO:0045947">
    <property type="term" value="P:negative regulation of translational initiation"/>
    <property type="evidence" value="ECO:0007669"/>
    <property type="project" value="UniProtKB-UniRule"/>
</dbReference>
<dbReference type="Proteomes" id="UP000094570">
    <property type="component" value="Unassembled WGS sequence"/>
</dbReference>
<evidence type="ECO:0000256" key="1">
    <source>
        <dbReference type="ARBA" id="ARBA00022490"/>
    </source>
</evidence>
<dbReference type="GO" id="GO:0006109">
    <property type="term" value="P:regulation of carbohydrate metabolic process"/>
    <property type="evidence" value="ECO:0007669"/>
    <property type="project" value="InterPro"/>
</dbReference>
<dbReference type="RefSeq" id="WP_069292178.1">
    <property type="nucleotide sequence ID" value="NZ_CP140110.1"/>
</dbReference>
<dbReference type="FunFam" id="2.60.40.4380:FF:000002">
    <property type="entry name" value="Translational regulator CsrA"/>
    <property type="match status" value="1"/>
</dbReference>
<comment type="function">
    <text evidence="5">A translational regulator that binds mRNA to regulate translation initiation and/or mRNA stability. Usually binds in the 5'-UTR at or near the Shine-Dalgarno sequence preventing ribosome-binding, thus repressing translation. Its main target seems to be the major flagellin gene, while its function is anatagonized by FliW.</text>
</comment>
<keyword evidence="7" id="KW-1185">Reference proteome</keyword>
<evidence type="ECO:0000256" key="5">
    <source>
        <dbReference type="HAMAP-Rule" id="MF_00167"/>
    </source>
</evidence>
<dbReference type="AlphaFoldDB" id="A0A1E3G4T8"/>
<evidence type="ECO:0000256" key="3">
    <source>
        <dbReference type="ARBA" id="ARBA00022845"/>
    </source>
</evidence>
<dbReference type="EMBL" id="LWAF01000001">
    <property type="protein sequence ID" value="ODN31267.1"/>
    <property type="molecule type" value="Genomic_DNA"/>
</dbReference>
<dbReference type="Pfam" id="PF02599">
    <property type="entry name" value="CsrA"/>
    <property type="match status" value="1"/>
</dbReference>
<dbReference type="HAMAP" id="MF_00167">
    <property type="entry name" value="CsrA"/>
    <property type="match status" value="1"/>
</dbReference>
<dbReference type="SUPFAM" id="SSF117130">
    <property type="entry name" value="CsrA-like"/>
    <property type="match status" value="1"/>
</dbReference>
<dbReference type="GO" id="GO:0006402">
    <property type="term" value="P:mRNA catabolic process"/>
    <property type="evidence" value="ECO:0007669"/>
    <property type="project" value="InterPro"/>
</dbReference>
<dbReference type="InterPro" id="IPR003751">
    <property type="entry name" value="CsrA"/>
</dbReference>
<sequence length="74" mass="8145">MLVLSRKVGESIIIGDNVEIKILKVEGSSVKLGIVAPADVKIYREEVYKKVAEQNKSSTLFDAGQVSDIIKRVK</sequence>
<reference evidence="7" key="1">
    <citation type="submission" date="2016-04" db="EMBL/GenBank/DDBJ databases">
        <title>The genome sequence project of a novel Fervidobacterium isolate from a hot spring in Thailand.</title>
        <authorList>
            <person name="Gonzalez J.M."/>
            <person name="Cuecas A."/>
            <person name="Kanoksilapatham W."/>
        </authorList>
    </citation>
    <scope>NUCLEOTIDE SEQUENCE [LARGE SCALE GENOMIC DNA]</scope>
    <source>
        <strain evidence="7">FC2004</strain>
    </source>
</reference>
<dbReference type="InterPro" id="IPR036107">
    <property type="entry name" value="CsrA_sf"/>
</dbReference>
<dbReference type="GO" id="GO:0048027">
    <property type="term" value="F:mRNA 5'-UTR binding"/>
    <property type="evidence" value="ECO:0007669"/>
    <property type="project" value="UniProtKB-UniRule"/>
</dbReference>
<dbReference type="Gene3D" id="2.60.40.4380">
    <property type="entry name" value="Translational regulator CsrA"/>
    <property type="match status" value="1"/>
</dbReference>
<dbReference type="NCBIfam" id="TIGR00202">
    <property type="entry name" value="csrA"/>
    <property type="match status" value="1"/>
</dbReference>
<evidence type="ECO:0000256" key="4">
    <source>
        <dbReference type="ARBA" id="ARBA00022884"/>
    </source>
</evidence>
<dbReference type="GO" id="GO:1902208">
    <property type="term" value="P:regulation of bacterial-type flagellum assembly"/>
    <property type="evidence" value="ECO:0007669"/>
    <property type="project" value="UniProtKB-UniRule"/>
</dbReference>
<keyword evidence="2 5" id="KW-0678">Repressor</keyword>
<accession>A0A1E3G4T8</accession>
<evidence type="ECO:0000256" key="2">
    <source>
        <dbReference type="ARBA" id="ARBA00022491"/>
    </source>
</evidence>
<dbReference type="STRING" id="1008305.A4H02_00340"/>
<evidence type="ECO:0000313" key="6">
    <source>
        <dbReference type="EMBL" id="ODN31267.1"/>
    </source>
</evidence>
<evidence type="ECO:0000313" key="7">
    <source>
        <dbReference type="Proteomes" id="UP000094570"/>
    </source>
</evidence>